<sequence length="134" mass="15932">MSSVIHYIETQIYRIPSTPFPVFSNHLFCNKFTHQLLTKEPQNTHIFLTTGIGYRNILFLGHTDHSETDGSDSSERIVELRGRIRRQKYRNIIKKLNIRRYAEEAYNNRRELIRRAYSLHGLDFDKLLSIKHSQ</sequence>
<dbReference type="Proteomes" id="UP000002899">
    <property type="component" value="Chromosome II"/>
</dbReference>
<dbReference type="KEGG" id="bmic:BMR1_02g00800"/>
<reference evidence="1 2" key="3">
    <citation type="journal article" date="2016" name="Sci. Rep.">
        <title>Genome-wide diversity and gene expression profiling of Babesia microti isolates identify polymorphic genes that mediate host-pathogen interactions.</title>
        <authorList>
            <person name="Silva J.C."/>
            <person name="Cornillot E."/>
            <person name="McCracken C."/>
            <person name="Usmani-Brown S."/>
            <person name="Dwivedi A."/>
            <person name="Ifeonu O.O."/>
            <person name="Crabtree J."/>
            <person name="Gotia H.T."/>
            <person name="Virji A.Z."/>
            <person name="Reynes C."/>
            <person name="Colinge J."/>
            <person name="Kumar V."/>
            <person name="Lawres L."/>
            <person name="Pazzi J.E."/>
            <person name="Pablo J.V."/>
            <person name="Hung C."/>
            <person name="Brancato J."/>
            <person name="Kumari P."/>
            <person name="Orvis J."/>
            <person name="Tretina K."/>
            <person name="Chibucos M."/>
            <person name="Ott S."/>
            <person name="Sadzewicz L."/>
            <person name="Sengamalay N."/>
            <person name="Shetty A.C."/>
            <person name="Su Q."/>
            <person name="Tallon L."/>
            <person name="Fraser C.M."/>
            <person name="Frutos R."/>
            <person name="Molina D.M."/>
            <person name="Krause P.J."/>
            <person name="Ben Mamoun C."/>
        </authorList>
    </citation>
    <scope>NUCLEOTIDE SEQUENCE [LARGE SCALE GENOMIC DNA]</scope>
    <source>
        <strain evidence="1 2">RI</strain>
    </source>
</reference>
<evidence type="ECO:0000313" key="1">
    <source>
        <dbReference type="EMBL" id="CCF73325.1"/>
    </source>
</evidence>
<dbReference type="VEuPathDB" id="PiroplasmaDB:BMR1_02g00800"/>
<protein>
    <submittedName>
        <fullName evidence="1">Uncharacterized protein</fullName>
    </submittedName>
</protein>
<evidence type="ECO:0000313" key="2">
    <source>
        <dbReference type="Proteomes" id="UP000002899"/>
    </source>
</evidence>
<gene>
    <name evidence="1" type="ORF">BMR1_02g00800</name>
</gene>
<dbReference type="EMBL" id="FO082872">
    <property type="protein sequence ID" value="CCF73325.1"/>
    <property type="molecule type" value="Genomic_DNA"/>
</dbReference>
<name>I7IPY6_BABMR</name>
<keyword evidence="2" id="KW-1185">Reference proteome</keyword>
<dbReference type="RefSeq" id="XP_012647934.1">
    <property type="nucleotide sequence ID" value="XM_012792480.1"/>
</dbReference>
<dbReference type="AlphaFoldDB" id="I7IPY6"/>
<accession>I7IPY6</accession>
<reference evidence="1 2" key="2">
    <citation type="journal article" date="2013" name="PLoS ONE">
        <title>Whole genome mapping and re-organization of the nuclear and mitochondrial genomes of Babesia microti isolates.</title>
        <authorList>
            <person name="Cornillot E."/>
            <person name="Dassouli A."/>
            <person name="Garg A."/>
            <person name="Pachikara N."/>
            <person name="Randazzo S."/>
            <person name="Depoix D."/>
            <person name="Carcy B."/>
            <person name="Delbecq S."/>
            <person name="Frutos R."/>
            <person name="Silva J.C."/>
            <person name="Sutton R."/>
            <person name="Krause P.J."/>
            <person name="Mamoun C.B."/>
        </authorList>
    </citation>
    <scope>NUCLEOTIDE SEQUENCE [LARGE SCALE GENOMIC DNA]</scope>
    <source>
        <strain evidence="1 2">RI</strain>
    </source>
</reference>
<proteinExistence type="predicted"/>
<dbReference type="GeneID" id="24423949"/>
<reference evidence="1 2" key="1">
    <citation type="journal article" date="2012" name="Nucleic Acids Res.">
        <title>Sequencing of the smallest Apicomplexan genome from the human pathogen Babesia microti.</title>
        <authorList>
            <person name="Cornillot E."/>
            <person name="Hadj-Kaddour K."/>
            <person name="Dassouli A."/>
            <person name="Noel B."/>
            <person name="Ranwez V."/>
            <person name="Vacherie B."/>
            <person name="Augagneur Y."/>
            <person name="Bres V."/>
            <person name="Duclos A."/>
            <person name="Randazzo S."/>
            <person name="Carcy B."/>
            <person name="Debierre-Grockiego F."/>
            <person name="Delbecq S."/>
            <person name="Moubri-Menage K."/>
            <person name="Shams-Eldin H."/>
            <person name="Usmani-Brown S."/>
            <person name="Bringaud F."/>
            <person name="Wincker P."/>
            <person name="Vivares C.P."/>
            <person name="Schwarz R.T."/>
            <person name="Schetters T.P."/>
            <person name="Krause P.J."/>
            <person name="Gorenflot A."/>
            <person name="Berry V."/>
            <person name="Barbe V."/>
            <person name="Ben Mamoun C."/>
        </authorList>
    </citation>
    <scope>NUCLEOTIDE SEQUENCE [LARGE SCALE GENOMIC DNA]</scope>
    <source>
        <strain evidence="1 2">RI</strain>
    </source>
</reference>
<organism evidence="1 2">
    <name type="scientific">Babesia microti (strain RI)</name>
    <dbReference type="NCBI Taxonomy" id="1133968"/>
    <lineage>
        <taxon>Eukaryota</taxon>
        <taxon>Sar</taxon>
        <taxon>Alveolata</taxon>
        <taxon>Apicomplexa</taxon>
        <taxon>Aconoidasida</taxon>
        <taxon>Piroplasmida</taxon>
        <taxon>Babesiidae</taxon>
        <taxon>Babesia</taxon>
    </lineage>
</organism>